<dbReference type="InterPro" id="IPR001451">
    <property type="entry name" value="Hexapep"/>
</dbReference>
<reference evidence="4" key="1">
    <citation type="journal article" date="2019" name="Int. J. Syst. Evol. Microbiol.">
        <title>The Global Catalogue of Microorganisms (GCM) 10K type strain sequencing project: providing services to taxonomists for standard genome sequencing and annotation.</title>
        <authorList>
            <consortium name="The Broad Institute Genomics Platform"/>
            <consortium name="The Broad Institute Genome Sequencing Center for Infectious Disease"/>
            <person name="Wu L."/>
            <person name="Ma J."/>
        </authorList>
    </citation>
    <scope>NUCLEOTIDE SEQUENCE [LARGE SCALE GENOMIC DNA]</scope>
    <source>
        <strain evidence="4">CGMCC 1.12478</strain>
    </source>
</reference>
<dbReference type="InterPro" id="IPR051159">
    <property type="entry name" value="Hexapeptide_acetyltransf"/>
</dbReference>
<dbReference type="Gene3D" id="2.160.10.10">
    <property type="entry name" value="Hexapeptide repeat proteins"/>
    <property type="match status" value="1"/>
</dbReference>
<accession>A0ABQ1LEQ8</accession>
<comment type="caution">
    <text evidence="3">The sequence shown here is derived from an EMBL/GenBank/DDBJ whole genome shotgun (WGS) entry which is preliminary data.</text>
</comment>
<protein>
    <recommendedName>
        <fullName evidence="5">Acyltransferase</fullName>
    </recommendedName>
</protein>
<dbReference type="Pfam" id="PF00132">
    <property type="entry name" value="Hexapep"/>
    <property type="match status" value="1"/>
</dbReference>
<sequence length="135" mass="13991">MVGDGVFFQTGRTSEIVIGDDVSLNTGTHVVAAQSIRIGTGTAIGEYVTIRDQDHRFTPGTGVRGQGFDIAPIEIGENCWIGRGVHIGPGSCVGAGCIIAANAVVRGTFGPNLLIAGVPARARRLLAEDGTRHPL</sequence>
<dbReference type="SUPFAM" id="SSF51161">
    <property type="entry name" value="Trimeric LpxA-like enzymes"/>
    <property type="match status" value="1"/>
</dbReference>
<keyword evidence="4" id="KW-1185">Reference proteome</keyword>
<gene>
    <name evidence="3" type="ORF">GCM10011363_45440</name>
</gene>
<evidence type="ECO:0000256" key="2">
    <source>
        <dbReference type="ARBA" id="ARBA00022679"/>
    </source>
</evidence>
<evidence type="ECO:0000256" key="1">
    <source>
        <dbReference type="ARBA" id="ARBA00007274"/>
    </source>
</evidence>
<keyword evidence="2" id="KW-0808">Transferase</keyword>
<name>A0ABQ1LEQ8_9RHOB</name>
<dbReference type="EMBL" id="BMFC01000031">
    <property type="protein sequence ID" value="GGC23807.1"/>
    <property type="molecule type" value="Genomic_DNA"/>
</dbReference>
<dbReference type="CDD" id="cd04647">
    <property type="entry name" value="LbH_MAT_like"/>
    <property type="match status" value="1"/>
</dbReference>
<proteinExistence type="inferred from homology"/>
<dbReference type="InterPro" id="IPR011004">
    <property type="entry name" value="Trimer_LpxA-like_sf"/>
</dbReference>
<evidence type="ECO:0000313" key="3">
    <source>
        <dbReference type="EMBL" id="GGC23807.1"/>
    </source>
</evidence>
<evidence type="ECO:0000313" key="4">
    <source>
        <dbReference type="Proteomes" id="UP000645462"/>
    </source>
</evidence>
<dbReference type="Proteomes" id="UP000645462">
    <property type="component" value="Unassembled WGS sequence"/>
</dbReference>
<dbReference type="PANTHER" id="PTHR23416">
    <property type="entry name" value="SIALIC ACID SYNTHASE-RELATED"/>
    <property type="match status" value="1"/>
</dbReference>
<comment type="similarity">
    <text evidence="1">Belongs to the transferase hexapeptide repeat family.</text>
</comment>
<evidence type="ECO:0008006" key="5">
    <source>
        <dbReference type="Google" id="ProtNLM"/>
    </source>
</evidence>
<organism evidence="3 4">
    <name type="scientific">Marivita lacus</name>
    <dbReference type="NCBI Taxonomy" id="1323742"/>
    <lineage>
        <taxon>Bacteria</taxon>
        <taxon>Pseudomonadati</taxon>
        <taxon>Pseudomonadota</taxon>
        <taxon>Alphaproteobacteria</taxon>
        <taxon>Rhodobacterales</taxon>
        <taxon>Roseobacteraceae</taxon>
        <taxon>Marivita</taxon>
    </lineage>
</organism>
<dbReference type="PANTHER" id="PTHR23416:SF23">
    <property type="entry name" value="ACETYLTRANSFERASE C18B11.09C-RELATED"/>
    <property type="match status" value="1"/>
</dbReference>